<evidence type="ECO:0008006" key="3">
    <source>
        <dbReference type="Google" id="ProtNLM"/>
    </source>
</evidence>
<name>A0A1I0DXK4_9FIRM</name>
<dbReference type="OrthoDB" id="1651506at2"/>
<proteinExistence type="predicted"/>
<gene>
    <name evidence="1" type="ORF">SAMN04489758_10861</name>
</gene>
<keyword evidence="2" id="KW-1185">Reference proteome</keyword>
<dbReference type="RefSeq" id="WP_092353194.1">
    <property type="nucleotide sequence ID" value="NZ_FOIN01000008.1"/>
</dbReference>
<reference evidence="2" key="1">
    <citation type="submission" date="2016-10" db="EMBL/GenBank/DDBJ databases">
        <authorList>
            <person name="Varghese N."/>
            <person name="Submissions S."/>
        </authorList>
    </citation>
    <scope>NUCLEOTIDE SEQUENCE [LARGE SCALE GENOMIC DNA]</scope>
    <source>
        <strain evidence="2">DSM 1551</strain>
    </source>
</reference>
<dbReference type="GeneID" id="78288063"/>
<organism evidence="1 2">
    <name type="scientific">Thomasclavelia cocleata</name>
    <dbReference type="NCBI Taxonomy" id="69824"/>
    <lineage>
        <taxon>Bacteria</taxon>
        <taxon>Bacillati</taxon>
        <taxon>Bacillota</taxon>
        <taxon>Erysipelotrichia</taxon>
        <taxon>Erysipelotrichales</taxon>
        <taxon>Coprobacillaceae</taxon>
        <taxon>Thomasclavelia</taxon>
    </lineage>
</organism>
<dbReference type="EMBL" id="FOIN01000008">
    <property type="protein sequence ID" value="SET37284.1"/>
    <property type="molecule type" value="Genomic_DNA"/>
</dbReference>
<protein>
    <recommendedName>
        <fullName evidence="3">Spore coat protein YutH</fullName>
    </recommendedName>
</protein>
<dbReference type="AlphaFoldDB" id="A0A1I0DXK4"/>
<evidence type="ECO:0000313" key="1">
    <source>
        <dbReference type="EMBL" id="SET37284.1"/>
    </source>
</evidence>
<dbReference type="Proteomes" id="UP000198558">
    <property type="component" value="Unassembled WGS sequence"/>
</dbReference>
<evidence type="ECO:0000313" key="2">
    <source>
        <dbReference type="Proteomes" id="UP000198558"/>
    </source>
</evidence>
<sequence length="278" mass="32977">MVSKLEILQRFYQIYLEQESDYFVYQEKFYYICRINNFTNDYPYYMNSLNLVGFTVVNNCFNRPITMDYILYTYQIETYHIDTFIRQSMIPIQSTVEIIKIKESWCKILDEAKCKIGNYASRISHFEHFVVLSYYYQGLGECAISVLNQIKSKEIPAGIEHFYMNDSYEVLCCPSNFLVASRVKDLATGYKNNLISINELEEYINYINLSTDELTYLYARLLFPGQFMQLAINDDCNDSQVKKRLLNIYQNIDNEKVNLIQAYEMLSRYTSIPKIAWL</sequence>
<accession>A0A1I0DXK4</accession>